<dbReference type="AlphaFoldDB" id="A0A4Z2G7M5"/>
<feature type="region of interest" description="Disordered" evidence="1">
    <location>
        <begin position="1"/>
        <end position="25"/>
    </location>
</feature>
<evidence type="ECO:0000313" key="2">
    <source>
        <dbReference type="EMBL" id="TNN49130.1"/>
    </source>
</evidence>
<dbReference type="EMBL" id="SRLO01000668">
    <property type="protein sequence ID" value="TNN49130.1"/>
    <property type="molecule type" value="Genomic_DNA"/>
</dbReference>
<comment type="caution">
    <text evidence="2">The sequence shown here is derived from an EMBL/GenBank/DDBJ whole genome shotgun (WGS) entry which is preliminary data.</text>
</comment>
<gene>
    <name evidence="2" type="ORF">EYF80_040672</name>
</gene>
<accession>A0A4Z2G7M5</accession>
<sequence>MSAGSLLGSEPCSRDHRRYASHSRQNTHNFQWIWRGEEHDGSTNKFDRFDSHRACWEMSFKRPLRLRFSSSSPPADARA</sequence>
<proteinExistence type="predicted"/>
<name>A0A4Z2G7M5_9TELE</name>
<reference evidence="2 3" key="1">
    <citation type="submission" date="2019-03" db="EMBL/GenBank/DDBJ databases">
        <title>First draft genome of Liparis tanakae, snailfish: a comprehensive survey of snailfish specific genes.</title>
        <authorList>
            <person name="Kim W."/>
            <person name="Song I."/>
            <person name="Jeong J.-H."/>
            <person name="Kim D."/>
            <person name="Kim S."/>
            <person name="Ryu S."/>
            <person name="Song J.Y."/>
            <person name="Lee S.K."/>
        </authorList>
    </citation>
    <scope>NUCLEOTIDE SEQUENCE [LARGE SCALE GENOMIC DNA]</scope>
    <source>
        <tissue evidence="2">Muscle</tissue>
    </source>
</reference>
<organism evidence="2 3">
    <name type="scientific">Liparis tanakae</name>
    <name type="common">Tanaka's snailfish</name>
    <dbReference type="NCBI Taxonomy" id="230148"/>
    <lineage>
        <taxon>Eukaryota</taxon>
        <taxon>Metazoa</taxon>
        <taxon>Chordata</taxon>
        <taxon>Craniata</taxon>
        <taxon>Vertebrata</taxon>
        <taxon>Euteleostomi</taxon>
        <taxon>Actinopterygii</taxon>
        <taxon>Neopterygii</taxon>
        <taxon>Teleostei</taxon>
        <taxon>Neoteleostei</taxon>
        <taxon>Acanthomorphata</taxon>
        <taxon>Eupercaria</taxon>
        <taxon>Perciformes</taxon>
        <taxon>Cottioidei</taxon>
        <taxon>Cottales</taxon>
        <taxon>Liparidae</taxon>
        <taxon>Liparis</taxon>
    </lineage>
</organism>
<evidence type="ECO:0000313" key="3">
    <source>
        <dbReference type="Proteomes" id="UP000314294"/>
    </source>
</evidence>
<dbReference type="Proteomes" id="UP000314294">
    <property type="component" value="Unassembled WGS sequence"/>
</dbReference>
<protein>
    <submittedName>
        <fullName evidence="2">Uncharacterized protein</fullName>
    </submittedName>
</protein>
<evidence type="ECO:0000256" key="1">
    <source>
        <dbReference type="SAM" id="MobiDB-lite"/>
    </source>
</evidence>
<keyword evidence="3" id="KW-1185">Reference proteome</keyword>